<gene>
    <name evidence="1" type="ORF">Acife_2234</name>
</gene>
<dbReference type="Proteomes" id="UP000009220">
    <property type="component" value="Chromosome"/>
</dbReference>
<evidence type="ECO:0000313" key="1">
    <source>
        <dbReference type="EMBL" id="AEM48346.1"/>
    </source>
</evidence>
<organism evidence="1 2">
    <name type="scientific">Acidithiobacillus ferrivorans SS3</name>
    <dbReference type="NCBI Taxonomy" id="743299"/>
    <lineage>
        <taxon>Bacteria</taxon>
        <taxon>Pseudomonadati</taxon>
        <taxon>Pseudomonadota</taxon>
        <taxon>Acidithiobacillia</taxon>
        <taxon>Acidithiobacillales</taxon>
        <taxon>Acidithiobacillaceae</taxon>
        <taxon>Acidithiobacillus</taxon>
    </lineage>
</organism>
<evidence type="ECO:0000313" key="2">
    <source>
        <dbReference type="Proteomes" id="UP000009220"/>
    </source>
</evidence>
<sequence length="30" mass="3472">MATDYIRAEQDYNVAFSNQINTLLNKRANP</sequence>
<name>G0JNK7_9PROT</name>
<dbReference type="HOGENOM" id="CLU_3401692_0_0_6"/>
<reference evidence="1 2" key="1">
    <citation type="journal article" date="2011" name="J. Bacteriol.">
        <title>Draft genome of the psychrotolerant acidophile Acidithiobacillus ferrivorans SS3.</title>
        <authorList>
            <person name="Liljeqvist M."/>
            <person name="Valdes J."/>
            <person name="Holmes D.S."/>
            <person name="Dopson M."/>
        </authorList>
    </citation>
    <scope>NUCLEOTIDE SEQUENCE [LARGE SCALE GENOMIC DNA]</scope>
    <source>
        <strain evidence="1 2">SS3</strain>
    </source>
</reference>
<dbReference type="STRING" id="743299.Acife_2234"/>
<dbReference type="AlphaFoldDB" id="G0JNK7"/>
<dbReference type="KEGG" id="afi:Acife_2234"/>
<accession>G0JNK7</accession>
<proteinExistence type="predicted"/>
<dbReference type="EMBL" id="CP002985">
    <property type="protein sequence ID" value="AEM48346.1"/>
    <property type="molecule type" value="Genomic_DNA"/>
</dbReference>
<protein>
    <submittedName>
        <fullName evidence="1">Uncharacterized protein</fullName>
    </submittedName>
</protein>